<keyword evidence="1" id="KW-1133">Transmembrane helix</keyword>
<keyword evidence="1" id="KW-0472">Membrane</keyword>
<keyword evidence="1" id="KW-0812">Transmembrane</keyword>
<feature type="transmembrane region" description="Helical" evidence="1">
    <location>
        <begin position="95"/>
        <end position="118"/>
    </location>
</feature>
<reference evidence="2 3" key="1">
    <citation type="submission" date="2019-05" db="EMBL/GenBank/DDBJ databases">
        <title>Another draft genome of Portunus trituberculatus and its Hox gene families provides insights of decapod evolution.</title>
        <authorList>
            <person name="Jeong J.-H."/>
            <person name="Song I."/>
            <person name="Kim S."/>
            <person name="Choi T."/>
            <person name="Kim D."/>
            <person name="Ryu S."/>
            <person name="Kim W."/>
        </authorList>
    </citation>
    <scope>NUCLEOTIDE SEQUENCE [LARGE SCALE GENOMIC DNA]</scope>
    <source>
        <tissue evidence="2">Muscle</tissue>
    </source>
</reference>
<dbReference type="EMBL" id="VSRR010000025">
    <property type="protein sequence ID" value="MPC08336.1"/>
    <property type="molecule type" value="Genomic_DNA"/>
</dbReference>
<comment type="caution">
    <text evidence="2">The sequence shown here is derived from an EMBL/GenBank/DDBJ whole genome shotgun (WGS) entry which is preliminary data.</text>
</comment>
<evidence type="ECO:0000313" key="2">
    <source>
        <dbReference type="EMBL" id="MPC08336.1"/>
    </source>
</evidence>
<accession>A0A5B7CIW8</accession>
<evidence type="ECO:0000256" key="1">
    <source>
        <dbReference type="SAM" id="Phobius"/>
    </source>
</evidence>
<dbReference type="AlphaFoldDB" id="A0A5B7CIW8"/>
<proteinExistence type="predicted"/>
<evidence type="ECO:0000313" key="3">
    <source>
        <dbReference type="Proteomes" id="UP000324222"/>
    </source>
</evidence>
<protein>
    <submittedName>
        <fullName evidence="2">Uncharacterized protein</fullName>
    </submittedName>
</protein>
<keyword evidence="3" id="KW-1185">Reference proteome</keyword>
<name>A0A5B7CIW8_PORTR</name>
<organism evidence="2 3">
    <name type="scientific">Portunus trituberculatus</name>
    <name type="common">Swimming crab</name>
    <name type="synonym">Neptunus trituberculatus</name>
    <dbReference type="NCBI Taxonomy" id="210409"/>
    <lineage>
        <taxon>Eukaryota</taxon>
        <taxon>Metazoa</taxon>
        <taxon>Ecdysozoa</taxon>
        <taxon>Arthropoda</taxon>
        <taxon>Crustacea</taxon>
        <taxon>Multicrustacea</taxon>
        <taxon>Malacostraca</taxon>
        <taxon>Eumalacostraca</taxon>
        <taxon>Eucarida</taxon>
        <taxon>Decapoda</taxon>
        <taxon>Pleocyemata</taxon>
        <taxon>Brachyura</taxon>
        <taxon>Eubrachyura</taxon>
        <taxon>Portunoidea</taxon>
        <taxon>Portunidae</taxon>
        <taxon>Portuninae</taxon>
        <taxon>Portunus</taxon>
    </lineage>
</organism>
<gene>
    <name evidence="2" type="ORF">E2C01_000919</name>
</gene>
<dbReference type="Proteomes" id="UP000324222">
    <property type="component" value="Unassembled WGS sequence"/>
</dbReference>
<sequence>MPCGVPASRPHRINGELFTGTLASSTLYGESLVLFTSLNDVEARVSAQDLSVSRISACGARQHDGRKLGSNYRDAVEVKVSGAAMGAARPRVVSLLAVLVPVLLVLLASLVTAAPGAYLTTTTNTLSITLTP</sequence>